<dbReference type="PANTHER" id="PTHR47506">
    <property type="entry name" value="TRANSCRIPTIONAL REGULATORY PROTEIN"/>
    <property type="match status" value="1"/>
</dbReference>
<reference evidence="6 7" key="1">
    <citation type="journal article" date="2011" name="J. Bacteriol.">
        <title>Draft Genome Sequence of Gordonia neofelifaecis NRRL B-59395, a Cholesterol-Degrading Actinomycete.</title>
        <authorList>
            <person name="Ge F."/>
            <person name="Li W."/>
            <person name="Chen G."/>
            <person name="Liu Y."/>
            <person name="Zhang G."/>
            <person name="Yong B."/>
            <person name="Wang Q."/>
            <person name="Wang N."/>
            <person name="Huang Z."/>
            <person name="Li W."/>
            <person name="Wang J."/>
            <person name="Wu C."/>
            <person name="Xie Q."/>
            <person name="Liu G."/>
        </authorList>
    </citation>
    <scope>NUCLEOTIDE SEQUENCE [LARGE SCALE GENOMIC DNA]</scope>
    <source>
        <strain evidence="6 7">NRRL B-59395</strain>
    </source>
</reference>
<keyword evidence="1" id="KW-0805">Transcription regulation</keyword>
<evidence type="ECO:0000313" key="6">
    <source>
        <dbReference type="EMBL" id="EGD54604.1"/>
    </source>
</evidence>
<evidence type="ECO:0000259" key="5">
    <source>
        <dbReference type="PROSITE" id="PS50977"/>
    </source>
</evidence>
<dbReference type="InterPro" id="IPR036271">
    <property type="entry name" value="Tet_transcr_reg_TetR-rel_C_sf"/>
</dbReference>
<dbReference type="SUPFAM" id="SSF46689">
    <property type="entry name" value="Homeodomain-like"/>
    <property type="match status" value="1"/>
</dbReference>
<dbReference type="EMBL" id="AEUD01000011">
    <property type="protein sequence ID" value="EGD54604.1"/>
    <property type="molecule type" value="Genomic_DNA"/>
</dbReference>
<dbReference type="PANTHER" id="PTHR47506:SF3">
    <property type="entry name" value="HTH-TYPE TRANSCRIPTIONAL REGULATOR LMRA"/>
    <property type="match status" value="1"/>
</dbReference>
<organism evidence="6 7">
    <name type="scientific">Gordonia neofelifaecis NRRL B-59395</name>
    <dbReference type="NCBI Taxonomy" id="644548"/>
    <lineage>
        <taxon>Bacteria</taxon>
        <taxon>Bacillati</taxon>
        <taxon>Actinomycetota</taxon>
        <taxon>Actinomycetes</taxon>
        <taxon>Mycobacteriales</taxon>
        <taxon>Gordoniaceae</taxon>
        <taxon>Gordonia</taxon>
    </lineage>
</organism>
<dbReference type="Proteomes" id="UP000035065">
    <property type="component" value="Unassembled WGS sequence"/>
</dbReference>
<dbReference type="InterPro" id="IPR054156">
    <property type="entry name" value="YxaF_TetR_C"/>
</dbReference>
<keyword evidence="7" id="KW-1185">Reference proteome</keyword>
<dbReference type="Pfam" id="PF21993">
    <property type="entry name" value="TetR_C_13_2"/>
    <property type="match status" value="1"/>
</dbReference>
<name>F1YKZ9_9ACTN</name>
<dbReference type="AlphaFoldDB" id="F1YKZ9"/>
<evidence type="ECO:0000256" key="2">
    <source>
        <dbReference type="ARBA" id="ARBA00023125"/>
    </source>
</evidence>
<dbReference type="InterPro" id="IPR009057">
    <property type="entry name" value="Homeodomain-like_sf"/>
</dbReference>
<dbReference type="GO" id="GO:0003677">
    <property type="term" value="F:DNA binding"/>
    <property type="evidence" value="ECO:0007669"/>
    <property type="project" value="UniProtKB-UniRule"/>
</dbReference>
<accession>F1YKZ9</accession>
<evidence type="ECO:0000256" key="1">
    <source>
        <dbReference type="ARBA" id="ARBA00023015"/>
    </source>
</evidence>
<feature type="DNA-binding region" description="H-T-H motif" evidence="4">
    <location>
        <begin position="29"/>
        <end position="48"/>
    </location>
</feature>
<gene>
    <name evidence="6" type="ORF">SCNU_13518</name>
</gene>
<dbReference type="Pfam" id="PF00440">
    <property type="entry name" value="TetR_N"/>
    <property type="match status" value="1"/>
</dbReference>
<dbReference type="Gene3D" id="1.10.357.10">
    <property type="entry name" value="Tetracycline Repressor, domain 2"/>
    <property type="match status" value="1"/>
</dbReference>
<sequence>MSMTTPPVRERLLLSATVLLRSKGADGFGMSELMEHSGVARRSMYQHFPEGKGQLLAEATAEAGRFASTRLASALADRTAVDGFVITIERWKRILRSSDYELGCPLVAASISATDYPAAAQQAARAFRTLSDQVAAAFEADGTPADDARRAGEFLVASMEGAIITSRTLRSTTPLDALIEHVRHVWG</sequence>
<evidence type="ECO:0000256" key="4">
    <source>
        <dbReference type="PROSITE-ProRule" id="PRU00335"/>
    </source>
</evidence>
<comment type="caution">
    <text evidence="6">The sequence shown here is derived from an EMBL/GenBank/DDBJ whole genome shotgun (WGS) entry which is preliminary data.</text>
</comment>
<dbReference type="STRING" id="644548.SCNU_13518"/>
<proteinExistence type="predicted"/>
<protein>
    <submittedName>
        <fullName evidence="6">Transcriptional regulatory protein</fullName>
    </submittedName>
</protein>
<evidence type="ECO:0000313" key="7">
    <source>
        <dbReference type="Proteomes" id="UP000035065"/>
    </source>
</evidence>
<dbReference type="eggNOG" id="COG1309">
    <property type="taxonomic scope" value="Bacteria"/>
</dbReference>
<keyword evidence="2 4" id="KW-0238">DNA-binding</keyword>
<feature type="domain" description="HTH tetR-type" evidence="5">
    <location>
        <begin position="6"/>
        <end position="66"/>
    </location>
</feature>
<evidence type="ECO:0000256" key="3">
    <source>
        <dbReference type="ARBA" id="ARBA00023163"/>
    </source>
</evidence>
<dbReference type="InterPro" id="IPR001647">
    <property type="entry name" value="HTH_TetR"/>
</dbReference>
<keyword evidence="3" id="KW-0804">Transcription</keyword>
<dbReference type="PROSITE" id="PS50977">
    <property type="entry name" value="HTH_TETR_2"/>
    <property type="match status" value="1"/>
</dbReference>
<dbReference type="SUPFAM" id="SSF48498">
    <property type="entry name" value="Tetracyclin repressor-like, C-terminal domain"/>
    <property type="match status" value="1"/>
</dbReference>